<reference evidence="1" key="2">
    <citation type="submission" date="2025-09" db="UniProtKB">
        <authorList>
            <consortium name="Ensembl"/>
        </authorList>
    </citation>
    <scope>IDENTIFICATION</scope>
</reference>
<keyword evidence="2" id="KW-1185">Reference proteome</keyword>
<evidence type="ECO:0000313" key="1">
    <source>
        <dbReference type="Ensembl" id="ENSXCOP00000001704.1"/>
    </source>
</evidence>
<dbReference type="Proteomes" id="UP000261380">
    <property type="component" value="Unplaced"/>
</dbReference>
<accession>A0A3B5L1M3</accession>
<protein>
    <submittedName>
        <fullName evidence="1">Uncharacterized protein</fullName>
    </submittedName>
</protein>
<dbReference type="AlphaFoldDB" id="A0A3B5L1M3"/>
<reference evidence="1" key="1">
    <citation type="submission" date="2025-08" db="UniProtKB">
        <authorList>
            <consortium name="Ensembl"/>
        </authorList>
    </citation>
    <scope>IDENTIFICATION</scope>
</reference>
<evidence type="ECO:0000313" key="2">
    <source>
        <dbReference type="Proteomes" id="UP000261380"/>
    </source>
</evidence>
<organism evidence="1 2">
    <name type="scientific">Xiphophorus couchianus</name>
    <name type="common">Monterrey platyfish</name>
    <dbReference type="NCBI Taxonomy" id="32473"/>
    <lineage>
        <taxon>Eukaryota</taxon>
        <taxon>Metazoa</taxon>
        <taxon>Chordata</taxon>
        <taxon>Craniata</taxon>
        <taxon>Vertebrata</taxon>
        <taxon>Euteleostomi</taxon>
        <taxon>Actinopterygii</taxon>
        <taxon>Neopterygii</taxon>
        <taxon>Teleostei</taxon>
        <taxon>Neoteleostei</taxon>
        <taxon>Acanthomorphata</taxon>
        <taxon>Ovalentaria</taxon>
        <taxon>Atherinomorphae</taxon>
        <taxon>Cyprinodontiformes</taxon>
        <taxon>Poeciliidae</taxon>
        <taxon>Poeciliinae</taxon>
        <taxon>Xiphophorus</taxon>
    </lineage>
</organism>
<sequence length="110" mass="12360">RQRVILNPLHHREEVGSSGAAGGVRSTSKFPKNFPTMGSGSINKIRGYSKVPNQGNQGCFQWCTAQPQRWSHLFCALITCFLEAGKVLLQKGGIYRRLTLLWFESHNMIL</sequence>
<dbReference type="Ensembl" id="ENSXCOT00000001729.1">
    <property type="protein sequence ID" value="ENSXCOP00000001704.1"/>
    <property type="gene ID" value="ENSXCOG00000001376.1"/>
</dbReference>
<name>A0A3B5L1M3_9TELE</name>
<proteinExistence type="predicted"/>